<keyword evidence="4" id="KW-1003">Cell membrane</keyword>
<feature type="transmembrane region" description="Helical" evidence="8">
    <location>
        <begin position="302"/>
        <end position="319"/>
    </location>
</feature>
<name>A0ABV8Q3F2_9MICO</name>
<feature type="transmembrane region" description="Helical" evidence="8">
    <location>
        <begin position="246"/>
        <end position="265"/>
    </location>
</feature>
<evidence type="ECO:0000313" key="10">
    <source>
        <dbReference type="Proteomes" id="UP001595900"/>
    </source>
</evidence>
<feature type="transmembrane region" description="Helical" evidence="8">
    <location>
        <begin position="69"/>
        <end position="87"/>
    </location>
</feature>
<proteinExistence type="inferred from homology"/>
<evidence type="ECO:0000256" key="2">
    <source>
        <dbReference type="ARBA" id="ARBA00009773"/>
    </source>
</evidence>
<gene>
    <name evidence="9" type="ORF">ACFOYW_01065</name>
</gene>
<feature type="transmembrane region" description="Helical" evidence="8">
    <location>
        <begin position="99"/>
        <end position="120"/>
    </location>
</feature>
<evidence type="ECO:0000256" key="5">
    <source>
        <dbReference type="ARBA" id="ARBA00022692"/>
    </source>
</evidence>
<dbReference type="Pfam" id="PF01594">
    <property type="entry name" value="AI-2E_transport"/>
    <property type="match status" value="1"/>
</dbReference>
<keyword evidence="3" id="KW-0813">Transport</keyword>
<dbReference type="RefSeq" id="WP_390226719.1">
    <property type="nucleotide sequence ID" value="NZ_JBHSCN010000002.1"/>
</dbReference>
<keyword evidence="5 8" id="KW-0812">Transmembrane</keyword>
<organism evidence="9 10">
    <name type="scientific">Gryllotalpicola reticulitermitis</name>
    <dbReference type="NCBI Taxonomy" id="1184153"/>
    <lineage>
        <taxon>Bacteria</taxon>
        <taxon>Bacillati</taxon>
        <taxon>Actinomycetota</taxon>
        <taxon>Actinomycetes</taxon>
        <taxon>Micrococcales</taxon>
        <taxon>Microbacteriaceae</taxon>
        <taxon>Gryllotalpicola</taxon>
    </lineage>
</organism>
<dbReference type="EMBL" id="JBHSCN010000002">
    <property type="protein sequence ID" value="MFC4241947.1"/>
    <property type="molecule type" value="Genomic_DNA"/>
</dbReference>
<dbReference type="InterPro" id="IPR002549">
    <property type="entry name" value="AI-2E-like"/>
</dbReference>
<keyword evidence="7 8" id="KW-0472">Membrane</keyword>
<feature type="transmembrane region" description="Helical" evidence="8">
    <location>
        <begin position="190"/>
        <end position="215"/>
    </location>
</feature>
<dbReference type="PANTHER" id="PTHR21716:SF53">
    <property type="entry name" value="PERMEASE PERM-RELATED"/>
    <property type="match status" value="1"/>
</dbReference>
<evidence type="ECO:0000256" key="7">
    <source>
        <dbReference type="ARBA" id="ARBA00023136"/>
    </source>
</evidence>
<comment type="similarity">
    <text evidence="2">Belongs to the autoinducer-2 exporter (AI-2E) (TC 2.A.86) family.</text>
</comment>
<dbReference type="PANTHER" id="PTHR21716">
    <property type="entry name" value="TRANSMEMBRANE PROTEIN"/>
    <property type="match status" value="1"/>
</dbReference>
<protein>
    <submittedName>
        <fullName evidence="9">AI-2E family transporter</fullName>
    </submittedName>
</protein>
<feature type="transmembrane region" description="Helical" evidence="8">
    <location>
        <begin position="271"/>
        <end position="295"/>
    </location>
</feature>
<evidence type="ECO:0000256" key="4">
    <source>
        <dbReference type="ARBA" id="ARBA00022475"/>
    </source>
</evidence>
<feature type="transmembrane region" description="Helical" evidence="8">
    <location>
        <begin position="339"/>
        <end position="370"/>
    </location>
</feature>
<sequence length="421" mass="45102">MPDDRPPARKAAFLSRFGRVAAPREQTEAQRVDESLPRGVVLASAWSWRLLLIGAAIAVLIYVVAQLRLIVIPVMLAILLSALLVPFKELLVRHKVPRAIAILVCMALTLIIVGGLLYVAGQQVRVESGTLRRQTMTAVESAREWLLGPPFNMTSHQISGYLTEITNAFHTDSQVLINGALSVGSTLGHFATGLLLMLFSTLFILIDGASIWRWVVSVFPKRARAAADGAGRAGWATLQSFVRVQILVASIDALGIGFGAFFLGLPLAVPIGVLVFLGSFIPIVGAVVTGALAVFIALVYKGIWFALIMLAIVLFVQQVESHVLQPLIMGSAVKVHPLAVVLVVAAGSLLAGITGAMFAVPFAAVLNAMIGFITLESWKSGPDPGIAPRLGASLWRVVPYERSRHNGLLYDREGGSRGRLD</sequence>
<accession>A0ABV8Q3F2</accession>
<feature type="transmembrane region" description="Helical" evidence="8">
    <location>
        <begin position="40"/>
        <end position="63"/>
    </location>
</feature>
<comment type="subcellular location">
    <subcellularLocation>
        <location evidence="1">Cell membrane</location>
        <topology evidence="1">Multi-pass membrane protein</topology>
    </subcellularLocation>
</comment>
<dbReference type="Proteomes" id="UP001595900">
    <property type="component" value="Unassembled WGS sequence"/>
</dbReference>
<keyword evidence="10" id="KW-1185">Reference proteome</keyword>
<evidence type="ECO:0000313" key="9">
    <source>
        <dbReference type="EMBL" id="MFC4241947.1"/>
    </source>
</evidence>
<reference evidence="10" key="1">
    <citation type="journal article" date="2019" name="Int. J. Syst. Evol. Microbiol.">
        <title>The Global Catalogue of Microorganisms (GCM) 10K type strain sequencing project: providing services to taxonomists for standard genome sequencing and annotation.</title>
        <authorList>
            <consortium name="The Broad Institute Genomics Platform"/>
            <consortium name="The Broad Institute Genome Sequencing Center for Infectious Disease"/>
            <person name="Wu L."/>
            <person name="Ma J."/>
        </authorList>
    </citation>
    <scope>NUCLEOTIDE SEQUENCE [LARGE SCALE GENOMIC DNA]</scope>
    <source>
        <strain evidence="10">CGMCC 1.10363</strain>
    </source>
</reference>
<evidence type="ECO:0000256" key="1">
    <source>
        <dbReference type="ARBA" id="ARBA00004651"/>
    </source>
</evidence>
<evidence type="ECO:0000256" key="6">
    <source>
        <dbReference type="ARBA" id="ARBA00022989"/>
    </source>
</evidence>
<evidence type="ECO:0000256" key="8">
    <source>
        <dbReference type="SAM" id="Phobius"/>
    </source>
</evidence>
<keyword evidence="6 8" id="KW-1133">Transmembrane helix</keyword>
<comment type="caution">
    <text evidence="9">The sequence shown here is derived from an EMBL/GenBank/DDBJ whole genome shotgun (WGS) entry which is preliminary data.</text>
</comment>
<evidence type="ECO:0000256" key="3">
    <source>
        <dbReference type="ARBA" id="ARBA00022448"/>
    </source>
</evidence>